<feature type="transmembrane region" description="Helical" evidence="16">
    <location>
        <begin position="119"/>
        <end position="143"/>
    </location>
</feature>
<comment type="similarity">
    <text evidence="3">Belongs to the glycosyl hydrolase 17 family.</text>
</comment>
<dbReference type="PANTHER" id="PTHR16631:SF17">
    <property type="entry name" value="GLUCAN ENDO-1,3-BETA-GLUCOSIDASE BTGC"/>
    <property type="match status" value="1"/>
</dbReference>
<dbReference type="InterPro" id="IPR017853">
    <property type="entry name" value="GH"/>
</dbReference>
<keyword evidence="18" id="KW-1185">Reference proteome</keyword>
<comment type="catalytic activity">
    <reaction evidence="1">
        <text>Hydrolysis of (1-&gt;3)-beta-D-glucosidic linkages in (1-&gt;3)-beta-D-glucans.</text>
        <dbReference type="EC" id="3.2.1.39"/>
    </reaction>
</comment>
<evidence type="ECO:0000256" key="14">
    <source>
        <dbReference type="ARBA" id="ARBA00043078"/>
    </source>
</evidence>
<evidence type="ECO:0000256" key="10">
    <source>
        <dbReference type="ARBA" id="ARBA00023316"/>
    </source>
</evidence>
<dbReference type="EMBL" id="JH795857">
    <property type="protein sequence ID" value="EJU05048.1"/>
    <property type="molecule type" value="Genomic_DNA"/>
</dbReference>
<evidence type="ECO:0000256" key="6">
    <source>
        <dbReference type="ARBA" id="ARBA00022801"/>
    </source>
</evidence>
<dbReference type="EC" id="3.2.1.39" evidence="4"/>
<keyword evidence="5" id="KW-1003">Cell membrane</keyword>
<keyword evidence="10" id="KW-0961">Cell wall biogenesis/degradation</keyword>
<comment type="subcellular location">
    <subcellularLocation>
        <location evidence="2">Cell membrane</location>
        <topology evidence="2">Single-pass type II membrane protein</topology>
    </subcellularLocation>
</comment>
<accession>M5GG85</accession>
<dbReference type="GO" id="GO:0009986">
    <property type="term" value="C:cell surface"/>
    <property type="evidence" value="ECO:0007669"/>
    <property type="project" value="TreeGrafter"/>
</dbReference>
<keyword evidence="9" id="KW-0119">Carbohydrate metabolism</keyword>
<name>M5GG85_DACPD</name>
<protein>
    <recommendedName>
        <fullName evidence="4">glucan endo-1,3-beta-D-glucosidase</fullName>
        <ecNumber evidence="4">3.2.1.39</ecNumber>
    </recommendedName>
    <alternativeName>
        <fullName evidence="14">Endo-1,3-beta-glucanase btgC</fullName>
    </alternativeName>
    <alternativeName>
        <fullName evidence="13">Laminarinase btgC</fullName>
    </alternativeName>
</protein>
<keyword evidence="16" id="KW-1133">Transmembrane helix</keyword>
<evidence type="ECO:0000256" key="16">
    <source>
        <dbReference type="SAM" id="Phobius"/>
    </source>
</evidence>
<evidence type="ECO:0000256" key="2">
    <source>
        <dbReference type="ARBA" id="ARBA00004401"/>
    </source>
</evidence>
<evidence type="ECO:0000256" key="8">
    <source>
        <dbReference type="ARBA" id="ARBA00023180"/>
    </source>
</evidence>
<keyword evidence="6 17" id="KW-0378">Hydrolase</keyword>
<evidence type="ECO:0000256" key="3">
    <source>
        <dbReference type="ARBA" id="ARBA00008773"/>
    </source>
</evidence>
<dbReference type="SUPFAM" id="SSF51445">
    <property type="entry name" value="(Trans)glycosidases"/>
    <property type="match status" value="1"/>
</dbReference>
<evidence type="ECO:0000256" key="5">
    <source>
        <dbReference type="ARBA" id="ARBA00022475"/>
    </source>
</evidence>
<evidence type="ECO:0000256" key="7">
    <source>
        <dbReference type="ARBA" id="ARBA00023136"/>
    </source>
</evidence>
<reference evidence="17 18" key="1">
    <citation type="journal article" date="2012" name="Science">
        <title>The Paleozoic origin of enzymatic lignin decomposition reconstructed from 31 fungal genomes.</title>
        <authorList>
            <person name="Floudas D."/>
            <person name="Binder M."/>
            <person name="Riley R."/>
            <person name="Barry K."/>
            <person name="Blanchette R.A."/>
            <person name="Henrissat B."/>
            <person name="Martinez A.T."/>
            <person name="Otillar R."/>
            <person name="Spatafora J.W."/>
            <person name="Yadav J.S."/>
            <person name="Aerts A."/>
            <person name="Benoit I."/>
            <person name="Boyd A."/>
            <person name="Carlson A."/>
            <person name="Copeland A."/>
            <person name="Coutinho P.M."/>
            <person name="de Vries R.P."/>
            <person name="Ferreira P."/>
            <person name="Findley K."/>
            <person name="Foster B."/>
            <person name="Gaskell J."/>
            <person name="Glotzer D."/>
            <person name="Gorecki P."/>
            <person name="Heitman J."/>
            <person name="Hesse C."/>
            <person name="Hori C."/>
            <person name="Igarashi K."/>
            <person name="Jurgens J.A."/>
            <person name="Kallen N."/>
            <person name="Kersten P."/>
            <person name="Kohler A."/>
            <person name="Kuees U."/>
            <person name="Kumar T.K.A."/>
            <person name="Kuo A."/>
            <person name="LaButti K."/>
            <person name="Larrondo L.F."/>
            <person name="Lindquist E."/>
            <person name="Ling A."/>
            <person name="Lombard V."/>
            <person name="Lucas S."/>
            <person name="Lundell T."/>
            <person name="Martin R."/>
            <person name="McLaughlin D.J."/>
            <person name="Morgenstern I."/>
            <person name="Morin E."/>
            <person name="Murat C."/>
            <person name="Nagy L.G."/>
            <person name="Nolan M."/>
            <person name="Ohm R.A."/>
            <person name="Patyshakuliyeva A."/>
            <person name="Rokas A."/>
            <person name="Ruiz-Duenas F.J."/>
            <person name="Sabat G."/>
            <person name="Salamov A."/>
            <person name="Samejima M."/>
            <person name="Schmutz J."/>
            <person name="Slot J.C."/>
            <person name="St John F."/>
            <person name="Stenlid J."/>
            <person name="Sun H."/>
            <person name="Sun S."/>
            <person name="Syed K."/>
            <person name="Tsang A."/>
            <person name="Wiebenga A."/>
            <person name="Young D."/>
            <person name="Pisabarro A."/>
            <person name="Eastwood D.C."/>
            <person name="Martin F."/>
            <person name="Cullen D."/>
            <person name="Grigoriev I.V."/>
            <person name="Hibbett D.S."/>
        </authorList>
    </citation>
    <scope>NUCLEOTIDE SEQUENCE [LARGE SCALE GENOMIC DNA]</scope>
    <source>
        <strain evidence="17 18">DJM-731 SS1</strain>
    </source>
</reference>
<dbReference type="GeneID" id="63687059"/>
<dbReference type="RefSeq" id="XP_040631942.1">
    <property type="nucleotide sequence ID" value="XM_040771997.1"/>
</dbReference>
<evidence type="ECO:0000313" key="18">
    <source>
        <dbReference type="Proteomes" id="UP000030653"/>
    </source>
</evidence>
<evidence type="ECO:0000256" key="12">
    <source>
        <dbReference type="ARBA" id="ARBA00037649"/>
    </source>
</evidence>
<dbReference type="GO" id="GO:0071555">
    <property type="term" value="P:cell wall organization"/>
    <property type="evidence" value="ECO:0007669"/>
    <property type="project" value="UniProtKB-KW"/>
</dbReference>
<dbReference type="GO" id="GO:0005886">
    <property type="term" value="C:plasma membrane"/>
    <property type="evidence" value="ECO:0007669"/>
    <property type="project" value="UniProtKB-SubCell"/>
</dbReference>
<dbReference type="GO" id="GO:0009277">
    <property type="term" value="C:fungal-type cell wall"/>
    <property type="evidence" value="ECO:0007669"/>
    <property type="project" value="TreeGrafter"/>
</dbReference>
<sequence>MAHRSTPSEALPLKQRMHEPRDPDLTAAAAAAAPGSEANIDPHSDPDVSPFADPGAASANPFSDPLHAPVSAHLQDNLGHSNSSPYEEEFTQIPGPETPTPAQDPDDTFLRRRLRRRKWIIGGAVIFVIITSITLSTTLGIVFGGRSDSSSSSSTPTNTLSGTVGAVTFTDPSNPSTYVPDSNLHNSFYGIDYVPFGAYAPECGISQNNVTEDVVLLSQLTTRVRTYSAQCGQAGMILEGIKQTGVHLGVYLAVNLTMNETALYEETSALAQTLEQYGTANVLGVIVGNQFITSYLSEHNTTDPASQPGQNAAGYVSSQLASMRATLSALNLSHAVPVGIADGANVFTPSLLGEVDFFMQNGMPYRSNVSLQNAAQWTMTTYSSTTSALSNTTHYIGETGWPSSVLPGDTQEPTATPQSLQTFLDGFVCQANGNETGYFWYEAFDELWREGMYGGAEGGWGVFTSDKKLKNVLLPNCSHV</sequence>
<keyword evidence="16" id="KW-0812">Transmembrane</keyword>
<proteinExistence type="inferred from homology"/>
<comment type="function">
    <text evidence="12">Glucanases play a role in cell expansion during growth, in cell-cell fusion during mating, and in spore release during sporulation. This enzyme may be involved in beta-glucan degradation. Active on laminarin and lichenan.</text>
</comment>
<organism evidence="17 18">
    <name type="scientific">Dacryopinax primogenitus (strain DJM 731)</name>
    <name type="common">Brown rot fungus</name>
    <dbReference type="NCBI Taxonomy" id="1858805"/>
    <lineage>
        <taxon>Eukaryota</taxon>
        <taxon>Fungi</taxon>
        <taxon>Dikarya</taxon>
        <taxon>Basidiomycota</taxon>
        <taxon>Agaricomycotina</taxon>
        <taxon>Dacrymycetes</taxon>
        <taxon>Dacrymycetales</taxon>
        <taxon>Dacrymycetaceae</taxon>
        <taxon>Dacryopinax</taxon>
    </lineage>
</organism>
<dbReference type="GO" id="GO:0005576">
    <property type="term" value="C:extracellular region"/>
    <property type="evidence" value="ECO:0007669"/>
    <property type="project" value="TreeGrafter"/>
</dbReference>
<keyword evidence="7 16" id="KW-0472">Membrane</keyword>
<dbReference type="Proteomes" id="UP000030653">
    <property type="component" value="Unassembled WGS sequence"/>
</dbReference>
<gene>
    <name evidence="17" type="ORF">DACRYDRAFT_20597</name>
</gene>
<keyword evidence="8" id="KW-0325">Glycoprotein</keyword>
<evidence type="ECO:0000313" key="17">
    <source>
        <dbReference type="EMBL" id="EJU05048.1"/>
    </source>
</evidence>
<dbReference type="STRING" id="1858805.M5GG85"/>
<keyword evidence="11" id="KW-0624">Polysaccharide degradation</keyword>
<dbReference type="PANTHER" id="PTHR16631">
    <property type="entry name" value="GLUCAN 1,3-BETA-GLUCOSIDASE"/>
    <property type="match status" value="1"/>
</dbReference>
<evidence type="ECO:0000256" key="1">
    <source>
        <dbReference type="ARBA" id="ARBA00000382"/>
    </source>
</evidence>
<dbReference type="AlphaFoldDB" id="M5GG85"/>
<dbReference type="GO" id="GO:0042973">
    <property type="term" value="F:glucan endo-1,3-beta-D-glucosidase activity"/>
    <property type="evidence" value="ECO:0007669"/>
    <property type="project" value="UniProtKB-EC"/>
</dbReference>
<evidence type="ECO:0000256" key="15">
    <source>
        <dbReference type="SAM" id="MobiDB-lite"/>
    </source>
</evidence>
<dbReference type="OrthoDB" id="68336at2759"/>
<dbReference type="Gene3D" id="3.20.20.80">
    <property type="entry name" value="Glycosidases"/>
    <property type="match status" value="2"/>
</dbReference>
<dbReference type="GO" id="GO:0000272">
    <property type="term" value="P:polysaccharide catabolic process"/>
    <property type="evidence" value="ECO:0007669"/>
    <property type="project" value="UniProtKB-KW"/>
</dbReference>
<dbReference type="InterPro" id="IPR050732">
    <property type="entry name" value="Beta-glucan_modifiers"/>
</dbReference>
<evidence type="ECO:0000256" key="13">
    <source>
        <dbReference type="ARBA" id="ARBA00042373"/>
    </source>
</evidence>
<evidence type="ECO:0000256" key="4">
    <source>
        <dbReference type="ARBA" id="ARBA00012780"/>
    </source>
</evidence>
<feature type="region of interest" description="Disordered" evidence="15">
    <location>
        <begin position="1"/>
        <end position="108"/>
    </location>
</feature>
<evidence type="ECO:0000256" key="9">
    <source>
        <dbReference type="ARBA" id="ARBA00023277"/>
    </source>
</evidence>
<dbReference type="HOGENOM" id="CLU_011476_2_1_1"/>
<evidence type="ECO:0000256" key="11">
    <source>
        <dbReference type="ARBA" id="ARBA00023326"/>
    </source>
</evidence>